<accession>A0A0K1PM95</accession>
<feature type="domain" description="CheW-like" evidence="1">
    <location>
        <begin position="9"/>
        <end position="164"/>
    </location>
</feature>
<dbReference type="SMART" id="SM00260">
    <property type="entry name" value="CheW"/>
    <property type="match status" value="1"/>
</dbReference>
<organism evidence="2 3">
    <name type="scientific">Labilithrix luteola</name>
    <dbReference type="NCBI Taxonomy" id="1391654"/>
    <lineage>
        <taxon>Bacteria</taxon>
        <taxon>Pseudomonadati</taxon>
        <taxon>Myxococcota</taxon>
        <taxon>Polyangia</taxon>
        <taxon>Polyangiales</taxon>
        <taxon>Labilitrichaceae</taxon>
        <taxon>Labilithrix</taxon>
    </lineage>
</organism>
<evidence type="ECO:0000259" key="1">
    <source>
        <dbReference type="PROSITE" id="PS50851"/>
    </source>
</evidence>
<protein>
    <submittedName>
        <fullName evidence="2">Positive regulator of CheA protein activity (CheW)</fullName>
    </submittedName>
</protein>
<keyword evidence="3" id="KW-1185">Reference proteome</keyword>
<proteinExistence type="predicted"/>
<sequence length="179" mass="18984">MPRQRHDPSKNLVGFMVGEVTYAVRIELVREIVNPLDVVALPRAPKSVRGVASFRGDVVPVVDLRDRFGLPVIAPTRRNKWIIVDIGRVPLVPGAEVAVQAQGRYAALVVDSVTEVFGTGGADIRPAPPLGSGDEVRGIEGVTDYHDGLVFVLDVRAFGALTKSASEQGALALRGAGVA</sequence>
<dbReference type="RefSeq" id="WP_146645843.1">
    <property type="nucleotide sequence ID" value="NZ_CP012333.1"/>
</dbReference>
<dbReference type="GO" id="GO:0006935">
    <property type="term" value="P:chemotaxis"/>
    <property type="evidence" value="ECO:0007669"/>
    <property type="project" value="InterPro"/>
</dbReference>
<dbReference type="InterPro" id="IPR036061">
    <property type="entry name" value="CheW-like_dom_sf"/>
</dbReference>
<evidence type="ECO:0000313" key="3">
    <source>
        <dbReference type="Proteomes" id="UP000064967"/>
    </source>
</evidence>
<evidence type="ECO:0000313" key="2">
    <source>
        <dbReference type="EMBL" id="AKU94209.1"/>
    </source>
</evidence>
<name>A0A0K1PM95_9BACT</name>
<dbReference type="KEGG" id="llu:AKJ09_00873"/>
<dbReference type="Pfam" id="PF01584">
    <property type="entry name" value="CheW"/>
    <property type="match status" value="1"/>
</dbReference>
<dbReference type="SUPFAM" id="SSF50341">
    <property type="entry name" value="CheW-like"/>
    <property type="match status" value="1"/>
</dbReference>
<dbReference type="EMBL" id="CP012333">
    <property type="protein sequence ID" value="AKU94209.1"/>
    <property type="molecule type" value="Genomic_DNA"/>
</dbReference>
<dbReference type="Proteomes" id="UP000064967">
    <property type="component" value="Chromosome"/>
</dbReference>
<dbReference type="GO" id="GO:0007165">
    <property type="term" value="P:signal transduction"/>
    <property type="evidence" value="ECO:0007669"/>
    <property type="project" value="InterPro"/>
</dbReference>
<dbReference type="InterPro" id="IPR039315">
    <property type="entry name" value="CheW"/>
</dbReference>
<dbReference type="AlphaFoldDB" id="A0A0K1PM95"/>
<dbReference type="OrthoDB" id="9790406at2"/>
<gene>
    <name evidence="2" type="ORF">AKJ09_00873</name>
</gene>
<dbReference type="PANTHER" id="PTHR22617:SF23">
    <property type="entry name" value="CHEMOTAXIS PROTEIN CHEW"/>
    <property type="match status" value="1"/>
</dbReference>
<dbReference type="GO" id="GO:0005829">
    <property type="term" value="C:cytosol"/>
    <property type="evidence" value="ECO:0007669"/>
    <property type="project" value="TreeGrafter"/>
</dbReference>
<dbReference type="STRING" id="1391654.AKJ09_00873"/>
<dbReference type="PATRIC" id="fig|1391654.3.peg.885"/>
<dbReference type="PROSITE" id="PS50851">
    <property type="entry name" value="CHEW"/>
    <property type="match status" value="1"/>
</dbReference>
<dbReference type="Gene3D" id="2.40.50.180">
    <property type="entry name" value="CheA-289, Domain 4"/>
    <property type="match status" value="1"/>
</dbReference>
<dbReference type="PANTHER" id="PTHR22617">
    <property type="entry name" value="CHEMOTAXIS SENSOR HISTIDINE KINASE-RELATED"/>
    <property type="match status" value="1"/>
</dbReference>
<dbReference type="InterPro" id="IPR002545">
    <property type="entry name" value="CheW-lke_dom"/>
</dbReference>
<reference evidence="2 3" key="1">
    <citation type="submission" date="2015-08" db="EMBL/GenBank/DDBJ databases">
        <authorList>
            <person name="Babu N.S."/>
            <person name="Beckwith C.J."/>
            <person name="Beseler K.G."/>
            <person name="Brison A."/>
            <person name="Carone J.V."/>
            <person name="Caskin T.P."/>
            <person name="Diamond M."/>
            <person name="Durham M.E."/>
            <person name="Foxe J.M."/>
            <person name="Go M."/>
            <person name="Henderson B.A."/>
            <person name="Jones I.B."/>
            <person name="McGettigan J.A."/>
            <person name="Micheletti S.J."/>
            <person name="Nasrallah M.E."/>
            <person name="Ortiz D."/>
            <person name="Piller C.R."/>
            <person name="Privatt S.R."/>
            <person name="Schneider S.L."/>
            <person name="Sharp S."/>
            <person name="Smith T.C."/>
            <person name="Stanton J.D."/>
            <person name="Ullery H.E."/>
            <person name="Wilson R.J."/>
            <person name="Serrano M.G."/>
            <person name="Buck G."/>
            <person name="Lee V."/>
            <person name="Wang Y."/>
            <person name="Carvalho R."/>
            <person name="Voegtly L."/>
            <person name="Shi R."/>
            <person name="Duckworth R."/>
            <person name="Johnson A."/>
            <person name="Loviza R."/>
            <person name="Walstead R."/>
            <person name="Shah Z."/>
            <person name="Kiflezghi M."/>
            <person name="Wade K."/>
            <person name="Ball S.L."/>
            <person name="Bradley K.W."/>
            <person name="Asai D.J."/>
            <person name="Bowman C.A."/>
            <person name="Russell D.A."/>
            <person name="Pope W.H."/>
            <person name="Jacobs-Sera D."/>
            <person name="Hendrix R.W."/>
            <person name="Hatfull G.F."/>
        </authorList>
    </citation>
    <scope>NUCLEOTIDE SEQUENCE [LARGE SCALE GENOMIC DNA]</scope>
    <source>
        <strain evidence="2 3">DSM 27648</strain>
    </source>
</reference>
<dbReference type="Gene3D" id="2.30.30.40">
    <property type="entry name" value="SH3 Domains"/>
    <property type="match status" value="1"/>
</dbReference>